<name>A0A6J2K5K3_BOMMA</name>
<dbReference type="KEGG" id="bman:114248502"/>
<organism evidence="2 3">
    <name type="scientific">Bombyx mandarina</name>
    <name type="common">Wild silk moth</name>
    <name type="synonym">Wild silkworm</name>
    <dbReference type="NCBI Taxonomy" id="7092"/>
    <lineage>
        <taxon>Eukaryota</taxon>
        <taxon>Metazoa</taxon>
        <taxon>Ecdysozoa</taxon>
        <taxon>Arthropoda</taxon>
        <taxon>Hexapoda</taxon>
        <taxon>Insecta</taxon>
        <taxon>Pterygota</taxon>
        <taxon>Neoptera</taxon>
        <taxon>Endopterygota</taxon>
        <taxon>Lepidoptera</taxon>
        <taxon>Glossata</taxon>
        <taxon>Ditrysia</taxon>
        <taxon>Bombycoidea</taxon>
        <taxon>Bombycidae</taxon>
        <taxon>Bombycinae</taxon>
        <taxon>Bombyx</taxon>
    </lineage>
</organism>
<dbReference type="RefSeq" id="XP_028037556.1">
    <property type="nucleotide sequence ID" value="XM_028181755.1"/>
</dbReference>
<accession>A0A6J2K5K3</accession>
<keyword evidence="1" id="KW-0175">Coiled coil</keyword>
<dbReference type="OrthoDB" id="7466836at2759"/>
<dbReference type="GeneID" id="114248502"/>
<evidence type="ECO:0000313" key="2">
    <source>
        <dbReference type="Proteomes" id="UP000504629"/>
    </source>
</evidence>
<dbReference type="Proteomes" id="UP000504629">
    <property type="component" value="Unplaced"/>
</dbReference>
<evidence type="ECO:0000256" key="1">
    <source>
        <dbReference type="SAM" id="Coils"/>
    </source>
</evidence>
<sequence>MEHNQYSTMLVTSTYADIYYDDLFCETEAPFDPNTSNVIKERPHAQWQSPSDLIIDKVDLKPPLTSKITRGKTHEGIIAIGNEVLLKERDKFVQKINDLVENNNSAWKRILDHESASIITKIQQIYDEILDSKNNIFAHEITKFYSESLQELENFVMCELENMKISTSAHILTNMNIQIKHKLNKEKRILENVLQKRYITEVEKIKKYYKLLLQNELKESNKHINKALFEKDEALKAFCKEAEADNITSTMYVMCSERKKCKIRKFLINNIHSSEVQEKLNKIKQRQETLENLEKEKSHAREINKNWEEKIKKILRLFLKFISFGLKLLPEQTSFLFDFQKMVVLQLNEIQRAPNNAPLLLIENEDLQNDFKFEQADEKDVNCKRDPFVITGDLTEPTPIRYGSRETLPSDVELPIIRIQRQYVYAKGTQFSQIKKYLDSKTCKCLENLQKSESKMSLEKIDSVESADDSVKSQSSSELFLVDEINRLKDCPVKRCKDWSKGISFPDLDSYLDFTDEKFELVKTILGDQETEIGTVTGVLNPKEIATAELLFAATKEKYHTIATQYSSQESVNVSDLTCACIDNLTPNINDVHYLKESASESLNQILAKRKQSLQRLMQTHTNLLKMFTDECFDFQF</sequence>
<dbReference type="AlphaFoldDB" id="A0A6J2K5K3"/>
<gene>
    <name evidence="3" type="primary">LOC114248502</name>
</gene>
<keyword evidence="2" id="KW-1185">Reference proteome</keyword>
<feature type="coiled-coil region" evidence="1">
    <location>
        <begin position="273"/>
        <end position="310"/>
    </location>
</feature>
<evidence type="ECO:0000313" key="3">
    <source>
        <dbReference type="RefSeq" id="XP_028037556.1"/>
    </source>
</evidence>
<reference evidence="3" key="1">
    <citation type="submission" date="2025-08" db="UniProtKB">
        <authorList>
            <consortium name="RefSeq"/>
        </authorList>
    </citation>
    <scope>IDENTIFICATION</scope>
    <source>
        <tissue evidence="3">Silk gland</tissue>
    </source>
</reference>
<protein>
    <submittedName>
        <fullName evidence="3">Uncharacterized protein LOC114248502</fullName>
    </submittedName>
</protein>
<proteinExistence type="predicted"/>